<gene>
    <name evidence="2" type="ORF">SAMN05720469_12319</name>
</gene>
<reference evidence="3" key="1">
    <citation type="submission" date="2016-11" db="EMBL/GenBank/DDBJ databases">
        <authorList>
            <person name="Varghese N."/>
            <person name="Submissions S."/>
        </authorList>
    </citation>
    <scope>NUCLEOTIDE SEQUENCE [LARGE SCALE GENOMIC DNA]</scope>
    <source>
        <strain evidence="3">UWOS</strain>
    </source>
</reference>
<dbReference type="Gene3D" id="3.40.50.300">
    <property type="entry name" value="P-loop containing nucleotide triphosphate hydrolases"/>
    <property type="match status" value="1"/>
</dbReference>
<proteinExistence type="predicted"/>
<dbReference type="AlphaFoldDB" id="A0A1M6WC22"/>
<dbReference type="EMBL" id="FRAW01000023">
    <property type="protein sequence ID" value="SHK91178.1"/>
    <property type="molecule type" value="Genomic_DNA"/>
</dbReference>
<organism evidence="2 3">
    <name type="scientific">Fibrobacter intestinalis</name>
    <dbReference type="NCBI Taxonomy" id="28122"/>
    <lineage>
        <taxon>Bacteria</taxon>
        <taxon>Pseudomonadati</taxon>
        <taxon>Fibrobacterota</taxon>
        <taxon>Fibrobacteria</taxon>
        <taxon>Fibrobacterales</taxon>
        <taxon>Fibrobacteraceae</taxon>
        <taxon>Fibrobacter</taxon>
    </lineage>
</organism>
<evidence type="ECO:0000313" key="3">
    <source>
        <dbReference type="Proteomes" id="UP000184275"/>
    </source>
</evidence>
<evidence type="ECO:0000259" key="1">
    <source>
        <dbReference type="Pfam" id="PF13304"/>
    </source>
</evidence>
<evidence type="ECO:0000313" key="2">
    <source>
        <dbReference type="EMBL" id="SHK91178.1"/>
    </source>
</evidence>
<dbReference type="InterPro" id="IPR003959">
    <property type="entry name" value="ATPase_AAA_core"/>
</dbReference>
<dbReference type="Pfam" id="PF13304">
    <property type="entry name" value="AAA_21"/>
    <property type="match status" value="1"/>
</dbReference>
<accession>A0A1M6WC22</accession>
<dbReference type="PANTHER" id="PTHR40396:SF1">
    <property type="entry name" value="ATPASE AAA-TYPE CORE DOMAIN-CONTAINING PROTEIN"/>
    <property type="match status" value="1"/>
</dbReference>
<dbReference type="InterPro" id="IPR027417">
    <property type="entry name" value="P-loop_NTPase"/>
</dbReference>
<dbReference type="PANTHER" id="PTHR40396">
    <property type="entry name" value="ATPASE-LIKE PROTEIN"/>
    <property type="match status" value="1"/>
</dbReference>
<feature type="domain" description="ATPase AAA-type core" evidence="1">
    <location>
        <begin position="44"/>
        <end position="359"/>
    </location>
</feature>
<dbReference type="GO" id="GO:0016887">
    <property type="term" value="F:ATP hydrolysis activity"/>
    <property type="evidence" value="ECO:0007669"/>
    <property type="project" value="InterPro"/>
</dbReference>
<sequence length="419" mass="48018">MLLSFTVGNFRSFKDNKTFSMKAASIQELKDFVREECETSVLPVTAIYGANSSGKSNLLIAMMAMRNILLSSFKTNPTEDLDTDIFKLDEAYSQKPTHFEVVCTIDSKIFRYGFEYNAKKITKEWLFDATKGKEKLLFTRNENGIGVDEKFAEGQGKEEMTTDNKLFLSLVANFNGKISYSVMNWFQHFNVISGINDEDFKLFSINYLTKDSPEAAKAKSFLRSMDLGFSSLKKIELNFEETLPPDFPEDLRKDLLKKYPNSKTPFLKSGHIVHLNDGTSTEQFFSVEEMESEGTKKILNMSGPIMDTLTNGYTLVIDELDAKLHPLLTRKIIETFNSPETNPNKAQLIFATHDTNLLSNKILRRDQIWFAEKNREDESTDIYPLSDIREQNGDKIRNDRIYEKDYINGKYGAIPYLRG</sequence>
<dbReference type="RefSeq" id="WP_073305149.1">
    <property type="nucleotide sequence ID" value="NZ_FRAW01000023.1"/>
</dbReference>
<dbReference type="SUPFAM" id="SSF52540">
    <property type="entry name" value="P-loop containing nucleoside triphosphate hydrolases"/>
    <property type="match status" value="1"/>
</dbReference>
<protein>
    <recommendedName>
        <fullName evidence="1">ATPase AAA-type core domain-containing protein</fullName>
    </recommendedName>
</protein>
<dbReference type="Proteomes" id="UP000184275">
    <property type="component" value="Unassembled WGS sequence"/>
</dbReference>
<name>A0A1M6WC22_9BACT</name>
<dbReference type="GO" id="GO:0005524">
    <property type="term" value="F:ATP binding"/>
    <property type="evidence" value="ECO:0007669"/>
    <property type="project" value="InterPro"/>
</dbReference>
<keyword evidence="3" id="KW-1185">Reference proteome</keyword>